<accession>A0A0P8CJ50</accession>
<evidence type="ECO:0000313" key="3">
    <source>
        <dbReference type="Proteomes" id="UP000050360"/>
    </source>
</evidence>
<name>A0A0P8CJ50_9EURY</name>
<protein>
    <submittedName>
        <fullName evidence="2">Uncharacterized protein</fullName>
    </submittedName>
</protein>
<keyword evidence="1" id="KW-1133">Transmembrane helix</keyword>
<dbReference type="AlphaFoldDB" id="A0A0P8CJ50"/>
<evidence type="ECO:0000256" key="1">
    <source>
        <dbReference type="SAM" id="Phobius"/>
    </source>
</evidence>
<keyword evidence="1" id="KW-0812">Transmembrane</keyword>
<feature type="transmembrane region" description="Helical" evidence="1">
    <location>
        <begin position="43"/>
        <end position="64"/>
    </location>
</feature>
<organism evidence="2 3">
    <name type="scientific">Candidatus Methanoperedens nitratireducens</name>
    <dbReference type="NCBI Taxonomy" id="1392998"/>
    <lineage>
        <taxon>Archaea</taxon>
        <taxon>Methanobacteriati</taxon>
        <taxon>Methanobacteriota</taxon>
        <taxon>Stenosarchaea group</taxon>
        <taxon>Methanomicrobia</taxon>
        <taxon>Methanosarcinales</taxon>
        <taxon>ANME-2 cluster</taxon>
        <taxon>Candidatus Methanoperedentaceae</taxon>
        <taxon>Candidatus Methanoperedens</taxon>
    </lineage>
</organism>
<comment type="caution">
    <text evidence="2">The sequence shown here is derived from an EMBL/GenBank/DDBJ whole genome shotgun (WGS) entry which is preliminary data.</text>
</comment>
<dbReference type="Proteomes" id="UP000050360">
    <property type="component" value="Unassembled WGS sequence"/>
</dbReference>
<gene>
    <name evidence="2" type="ORF">MPEBLZ_02535</name>
</gene>
<dbReference type="EMBL" id="LKCM01000197">
    <property type="protein sequence ID" value="KPQ42908.1"/>
    <property type="molecule type" value="Genomic_DNA"/>
</dbReference>
<feature type="transmembrane region" description="Helical" evidence="1">
    <location>
        <begin position="12"/>
        <end position="37"/>
    </location>
</feature>
<evidence type="ECO:0000313" key="2">
    <source>
        <dbReference type="EMBL" id="KPQ42908.1"/>
    </source>
</evidence>
<reference evidence="2 3" key="1">
    <citation type="submission" date="2015-09" db="EMBL/GenBank/DDBJ databases">
        <title>A metagenomics-based metabolic model of nitrate-dependent anaerobic oxidation of methane by Methanoperedens-like archaea.</title>
        <authorList>
            <person name="Arshad A."/>
            <person name="Speth D.R."/>
            <person name="De Graaf R.M."/>
            <person name="Op Den Camp H.J."/>
            <person name="Jetten M.S."/>
            <person name="Welte C.U."/>
        </authorList>
    </citation>
    <scope>NUCLEOTIDE SEQUENCE [LARGE SCALE GENOMIC DNA]</scope>
</reference>
<feature type="transmembrane region" description="Helical" evidence="1">
    <location>
        <begin position="71"/>
        <end position="93"/>
    </location>
</feature>
<proteinExistence type="predicted"/>
<keyword evidence="1" id="KW-0472">Membrane</keyword>
<sequence length="187" mass="21300">MMNDSTNQKERQWTYIVFFLIGILSLPLGLIFGRLLANNIEGMWQLVFPLFICSILFVIAMYAFKVQSAAFALKALAISFGFLFLIYVSWFMWSANEHESGAISITKFDTPQGEYSELTAGELKGYPALEKALSGEGCTKINENSWYCKVDLDELKRTSDFVNKKKLMGAPLFKINEKYYEIGFMTP</sequence>